<dbReference type="Proteomes" id="UP000033740">
    <property type="component" value="Unassembled WGS sequence"/>
</dbReference>
<keyword evidence="1" id="KW-0472">Membrane</keyword>
<proteinExistence type="predicted"/>
<dbReference type="PATRIC" id="fig|582680.6.peg.4034"/>
<evidence type="ECO:0000256" key="1">
    <source>
        <dbReference type="SAM" id="Phobius"/>
    </source>
</evidence>
<accession>A0A0F0LFD5</accession>
<dbReference type="SMART" id="SM00858">
    <property type="entry name" value="SAF"/>
    <property type="match status" value="1"/>
</dbReference>
<feature type="transmembrane region" description="Helical" evidence="1">
    <location>
        <begin position="16"/>
        <end position="34"/>
    </location>
</feature>
<evidence type="ECO:0000259" key="2">
    <source>
        <dbReference type="SMART" id="SM00858"/>
    </source>
</evidence>
<keyword evidence="1" id="KW-0812">Transmembrane</keyword>
<comment type="caution">
    <text evidence="3">The sequence shown here is derived from an EMBL/GenBank/DDBJ whole genome shotgun (WGS) entry which is preliminary data.</text>
</comment>
<dbReference type="RefSeq" id="WP_045273931.1">
    <property type="nucleotide sequence ID" value="NZ_JYIX01000040.1"/>
</dbReference>
<name>A0A0F0LFD5_9MICO</name>
<dbReference type="AlphaFoldDB" id="A0A0F0LFD5"/>
<sequence length="205" mass="20929">MTTARAARRPWTDLRFFIGLALIVLSVAGVWLIVGAAKQTRPALQAVRTIVPGDPLTSADVRVVDVVLGTVGSGYLTPATLEPGLIATRTIAEGELVPSTAAAGSDEGRTTSVVVRSAVPVPGSIGRGSVVELWAADPRAEGKGFDAPRVLLPDATVASVDREDGPLSAKSTTLELVVSRAKVGEVLGALTAGSSLSVVQVGART</sequence>
<evidence type="ECO:0000313" key="3">
    <source>
        <dbReference type="EMBL" id="KJL31000.1"/>
    </source>
</evidence>
<dbReference type="InterPro" id="IPR013974">
    <property type="entry name" value="SAF"/>
</dbReference>
<reference evidence="3 4" key="1">
    <citation type="submission" date="2015-02" db="EMBL/GenBank/DDBJ databases">
        <title>Draft genome sequences of ten Microbacterium spp. with emphasis on heavy metal contaminated environments.</title>
        <authorList>
            <person name="Corretto E."/>
        </authorList>
    </citation>
    <scope>NUCLEOTIDE SEQUENCE [LARGE SCALE GENOMIC DNA]</scope>
    <source>
        <strain evidence="3 4">ARN176</strain>
    </source>
</reference>
<organism evidence="3 4">
    <name type="scientific">Microbacterium azadirachtae</name>
    <dbReference type="NCBI Taxonomy" id="582680"/>
    <lineage>
        <taxon>Bacteria</taxon>
        <taxon>Bacillati</taxon>
        <taxon>Actinomycetota</taxon>
        <taxon>Actinomycetes</taxon>
        <taxon>Micrococcales</taxon>
        <taxon>Microbacteriaceae</taxon>
        <taxon>Microbacterium</taxon>
    </lineage>
</organism>
<keyword evidence="4" id="KW-1185">Reference proteome</keyword>
<dbReference type="Pfam" id="PF08666">
    <property type="entry name" value="SAF"/>
    <property type="match status" value="1"/>
</dbReference>
<gene>
    <name evidence="3" type="ORF">RS86_03946</name>
</gene>
<protein>
    <recommendedName>
        <fullName evidence="2">SAF domain-containing protein</fullName>
    </recommendedName>
</protein>
<dbReference type="EMBL" id="JYIX01000040">
    <property type="protein sequence ID" value="KJL31000.1"/>
    <property type="molecule type" value="Genomic_DNA"/>
</dbReference>
<keyword evidence="1" id="KW-1133">Transmembrane helix</keyword>
<feature type="domain" description="SAF" evidence="2">
    <location>
        <begin position="41"/>
        <end position="103"/>
    </location>
</feature>
<dbReference type="CDD" id="cd11614">
    <property type="entry name" value="SAF_CpaB_FlgA_like"/>
    <property type="match status" value="1"/>
</dbReference>
<dbReference type="STRING" id="582680.RS86_03946"/>
<evidence type="ECO:0000313" key="4">
    <source>
        <dbReference type="Proteomes" id="UP000033740"/>
    </source>
</evidence>